<dbReference type="RefSeq" id="WP_346822975.1">
    <property type="nucleotide sequence ID" value="NZ_JBDKWZ010000012.1"/>
</dbReference>
<dbReference type="PROSITE" id="PS51677">
    <property type="entry name" value="NODB"/>
    <property type="match status" value="1"/>
</dbReference>
<dbReference type="Pfam" id="PF01522">
    <property type="entry name" value="Polysacc_deac_1"/>
    <property type="match status" value="1"/>
</dbReference>
<reference evidence="4 5" key="1">
    <citation type="submission" date="2024-04" db="EMBL/GenBank/DDBJ databases">
        <title>Novel genus in family Flammeovirgaceae.</title>
        <authorList>
            <person name="Nguyen T.H."/>
            <person name="Vuong T.Q."/>
            <person name="Le H."/>
            <person name="Kim S.-G."/>
        </authorList>
    </citation>
    <scope>NUCLEOTIDE SEQUENCE [LARGE SCALE GENOMIC DNA]</scope>
    <source>
        <strain evidence="4 5">JCM 23209</strain>
    </source>
</reference>
<gene>
    <name evidence="4" type="ORF">AAG747_19910</name>
</gene>
<dbReference type="EMBL" id="JBDKWZ010000012">
    <property type="protein sequence ID" value="MEN7550196.1"/>
    <property type="molecule type" value="Genomic_DNA"/>
</dbReference>
<feature type="domain" description="NodB homology" evidence="3">
    <location>
        <begin position="27"/>
        <end position="208"/>
    </location>
</feature>
<protein>
    <submittedName>
        <fullName evidence="4">Polysaccharide deacetylase family protein</fullName>
    </submittedName>
</protein>
<keyword evidence="5" id="KW-1185">Reference proteome</keyword>
<dbReference type="PANTHER" id="PTHR10587:SF133">
    <property type="entry name" value="CHITIN DEACETYLASE 1-RELATED"/>
    <property type="match status" value="1"/>
</dbReference>
<dbReference type="InterPro" id="IPR011330">
    <property type="entry name" value="Glyco_hydro/deAcase_b/a-brl"/>
</dbReference>
<name>A0AAW9SH86_9BACT</name>
<accession>A0AAW9SH86</accession>
<keyword evidence="2" id="KW-0378">Hydrolase</keyword>
<evidence type="ECO:0000313" key="5">
    <source>
        <dbReference type="Proteomes" id="UP001403385"/>
    </source>
</evidence>
<sequence>MIIHKMGWPFKKVLYPSLTWSRSAKEKIIYLTFDDGPIPEITEFVLDTLLQKKVKATFFCVGDNVRKHPRVFQRVLEEGHGLGNHTFNHLNGWKTAFSEYVQNIDKCQAYLDPALNGRKWLFRPPYGRITKKQIRAVQQKGYEVIMWDVLSADFMKSLDKKNCLQKTVKYSEQGSIVVFHDNIKAFENMSYALPRYIDTFQAQGYKFGTLN</sequence>
<evidence type="ECO:0000256" key="1">
    <source>
        <dbReference type="ARBA" id="ARBA00022723"/>
    </source>
</evidence>
<dbReference type="CDD" id="cd10959">
    <property type="entry name" value="CE4_NodB_like_3"/>
    <property type="match status" value="1"/>
</dbReference>
<dbReference type="PANTHER" id="PTHR10587">
    <property type="entry name" value="GLYCOSYL TRANSFERASE-RELATED"/>
    <property type="match status" value="1"/>
</dbReference>
<dbReference type="GO" id="GO:0046872">
    <property type="term" value="F:metal ion binding"/>
    <property type="evidence" value="ECO:0007669"/>
    <property type="project" value="UniProtKB-KW"/>
</dbReference>
<dbReference type="GO" id="GO:0016810">
    <property type="term" value="F:hydrolase activity, acting on carbon-nitrogen (but not peptide) bonds"/>
    <property type="evidence" value="ECO:0007669"/>
    <property type="project" value="InterPro"/>
</dbReference>
<keyword evidence="1" id="KW-0479">Metal-binding</keyword>
<evidence type="ECO:0000259" key="3">
    <source>
        <dbReference type="PROSITE" id="PS51677"/>
    </source>
</evidence>
<dbReference type="InterPro" id="IPR002509">
    <property type="entry name" value="NODB_dom"/>
</dbReference>
<dbReference type="GO" id="GO:0005975">
    <property type="term" value="P:carbohydrate metabolic process"/>
    <property type="evidence" value="ECO:0007669"/>
    <property type="project" value="InterPro"/>
</dbReference>
<evidence type="ECO:0000256" key="2">
    <source>
        <dbReference type="ARBA" id="ARBA00022801"/>
    </source>
</evidence>
<dbReference type="SUPFAM" id="SSF88713">
    <property type="entry name" value="Glycoside hydrolase/deacetylase"/>
    <property type="match status" value="1"/>
</dbReference>
<comment type="caution">
    <text evidence="4">The sequence shown here is derived from an EMBL/GenBank/DDBJ whole genome shotgun (WGS) entry which is preliminary data.</text>
</comment>
<dbReference type="Proteomes" id="UP001403385">
    <property type="component" value="Unassembled WGS sequence"/>
</dbReference>
<evidence type="ECO:0000313" key="4">
    <source>
        <dbReference type="EMBL" id="MEN7550196.1"/>
    </source>
</evidence>
<dbReference type="Gene3D" id="3.20.20.370">
    <property type="entry name" value="Glycoside hydrolase/deacetylase"/>
    <property type="match status" value="1"/>
</dbReference>
<proteinExistence type="predicted"/>
<organism evidence="4 5">
    <name type="scientific">Rapidithrix thailandica</name>
    <dbReference type="NCBI Taxonomy" id="413964"/>
    <lineage>
        <taxon>Bacteria</taxon>
        <taxon>Pseudomonadati</taxon>
        <taxon>Bacteroidota</taxon>
        <taxon>Cytophagia</taxon>
        <taxon>Cytophagales</taxon>
        <taxon>Flammeovirgaceae</taxon>
        <taxon>Rapidithrix</taxon>
    </lineage>
</organism>
<dbReference type="InterPro" id="IPR050248">
    <property type="entry name" value="Polysacc_deacetylase_ArnD"/>
</dbReference>
<dbReference type="AlphaFoldDB" id="A0AAW9SH86"/>
<dbReference type="GO" id="GO:0016020">
    <property type="term" value="C:membrane"/>
    <property type="evidence" value="ECO:0007669"/>
    <property type="project" value="TreeGrafter"/>
</dbReference>